<reference evidence="1" key="1">
    <citation type="submission" date="2015-04" db="EMBL/GenBank/DDBJ databases">
        <title>The genome sequence of the plant pathogenic Rhizarian Plasmodiophora brassicae reveals insights in its biotrophic life cycle and the origin of chitin synthesis.</title>
        <authorList>
            <person name="Schwelm A."/>
            <person name="Fogelqvist J."/>
            <person name="Knaust A."/>
            <person name="Julke S."/>
            <person name="Lilja T."/>
            <person name="Dhandapani V."/>
            <person name="Bonilla-Rosso G."/>
            <person name="Karlsson M."/>
            <person name="Shevchenko A."/>
            <person name="Choi S.R."/>
            <person name="Kim H.G."/>
            <person name="Park J.Y."/>
            <person name="Lim Y.P."/>
            <person name="Ludwig-Muller J."/>
            <person name="Dixelius C."/>
        </authorList>
    </citation>
    <scope>NUCLEOTIDE SEQUENCE</scope>
    <source>
        <tissue evidence="1">Potato root galls</tissue>
    </source>
</reference>
<sequence>CLPPTGTERNQALEYFPRKSSSPQECLLDPPDRKTLIIEAIDRLSALVIDGPDQRREMRMNGLSKYDYLRSMSIGRYLVSILTSPRTRNESSLEVSRSFFPKRNEEWQSRRIRSWAEYYIANGTLSNFQQGKHLKFKSLILDEDVQQCCLDWLRVQVNDYLSGRSFSQWVSTSLHKGLAMETPVNISERTAQRRLHVLQYHRVVQGKGLYIDGHERSEVVEYRKNFHGRMQQHQTRMFTYSGDEMEEVTTPGLRNDERPLIIVVQDESCFCSLMVRKLPGWTWIIGHCGRKAKVKAFWCRCSFANVMVDSSYPLNSNRFTLNFHPLPLQ</sequence>
<dbReference type="AlphaFoldDB" id="A0A0H5RDA5"/>
<proteinExistence type="predicted"/>
<dbReference type="EMBL" id="HACM01006077">
    <property type="protein sequence ID" value="CRZ06519.1"/>
    <property type="molecule type" value="Transcribed_RNA"/>
</dbReference>
<dbReference type="PANTHER" id="PTHR35871:SF1">
    <property type="entry name" value="CXC1-LIKE CYSTEINE CLUSTER ASSOCIATED WITH KDZ TRANSPOSASES DOMAIN-CONTAINING PROTEIN"/>
    <property type="match status" value="1"/>
</dbReference>
<feature type="non-terminal residue" evidence="1">
    <location>
        <position position="1"/>
    </location>
</feature>
<name>A0A0H5RDA5_9EUKA</name>
<dbReference type="EMBL" id="HACM01006076">
    <property type="protein sequence ID" value="CRZ06518.1"/>
    <property type="molecule type" value="Transcribed_RNA"/>
</dbReference>
<protein>
    <submittedName>
        <fullName evidence="1">Uncharacterized protein</fullName>
    </submittedName>
</protein>
<organism evidence="1">
    <name type="scientific">Spongospora subterranea</name>
    <dbReference type="NCBI Taxonomy" id="70186"/>
    <lineage>
        <taxon>Eukaryota</taxon>
        <taxon>Sar</taxon>
        <taxon>Rhizaria</taxon>
        <taxon>Endomyxa</taxon>
        <taxon>Phytomyxea</taxon>
        <taxon>Plasmodiophorida</taxon>
        <taxon>Plasmodiophoridae</taxon>
        <taxon>Spongospora</taxon>
    </lineage>
</organism>
<accession>A0A0H5RDA5</accession>
<evidence type="ECO:0000313" key="1">
    <source>
        <dbReference type="EMBL" id="CRZ06519.1"/>
    </source>
</evidence>
<dbReference type="PANTHER" id="PTHR35871">
    <property type="entry name" value="EXPRESSED PROTEIN"/>
    <property type="match status" value="1"/>
</dbReference>